<name>A0ABS5AYJ9_9STRE</name>
<evidence type="ECO:0000313" key="4">
    <source>
        <dbReference type="EMBL" id="MBP2621658.1"/>
    </source>
</evidence>
<accession>A0ABS5AYJ9</accession>
<reference evidence="4 5" key="1">
    <citation type="submission" date="2018-05" db="EMBL/GenBank/DDBJ databases">
        <title>Draft genome sequence of Streptococcus panodentis CCUG 70867T.</title>
        <authorList>
            <person name="Salva-Serra F."/>
            <person name="Mendez V."/>
            <person name="Jaen-Luchoro D."/>
            <person name="Gonzales-Siles L."/>
            <person name="Karlsson R."/>
            <person name="Engstrom-Jakobsson H."/>
            <person name="Busquets A."/>
            <person name="Gomila M."/>
            <person name="Pineiro-Iglesias B."/>
            <person name="Bennasar-Figueras A."/>
            <person name="Seeger M."/>
            <person name="Moore E."/>
        </authorList>
    </citation>
    <scope>NUCLEOTIDE SEQUENCE [LARGE SCALE GENOMIC DNA]</scope>
    <source>
        <strain evidence="4 5">CCUG 70867</strain>
    </source>
</reference>
<sequence>MNETKAVVLAGDYGYIRQIETTLKSICCYHESIYIYVFNQDIPQEWFIHTRKRVRETGNELLDVKLFREDLRQKWQDSTFGHINYMTYARYFIPEYVPADRVLYLDCDLIVTQNLDHLFELELDAYYIAAVRATFGLGIGFNAGVMLINNQRWRQENISQQLVELTDREIETALEGDQSILNMLFADQYWPLDDSYNFQIGFDMGAAQYGHDFVFDLPLSPLPAIIHYISGQKPWDLLSNMRLREVWWFYNHLEWSSIIASKSLQQPSKSTQPCTGNYRLECLTLTDCDVLEKLEELAEALPDCLFHVAAYTAVSDRLVAMMAHDNIRLHRSILPVRLKQLMASCDIYLDINYAFKFRDVLQSFENQGRPIFTFDSTQTEGITERVFAADRCQEMVEAIRSYSG</sequence>
<keyword evidence="5" id="KW-1185">Reference proteome</keyword>
<keyword evidence="3" id="KW-0479">Metal-binding</keyword>
<keyword evidence="2" id="KW-0808">Transferase</keyword>
<dbReference type="InterPro" id="IPR050748">
    <property type="entry name" value="Glycosyltrans_8_dom-fam"/>
</dbReference>
<dbReference type="Pfam" id="PF01501">
    <property type="entry name" value="Glyco_transf_8"/>
    <property type="match status" value="1"/>
</dbReference>
<dbReference type="SUPFAM" id="SSF53448">
    <property type="entry name" value="Nucleotide-diphospho-sugar transferases"/>
    <property type="match status" value="1"/>
</dbReference>
<comment type="caution">
    <text evidence="4">The sequence shown here is derived from an EMBL/GenBank/DDBJ whole genome shotgun (WGS) entry which is preliminary data.</text>
</comment>
<organism evidence="4 5">
    <name type="scientific">Streptococcus panodentis</name>
    <dbReference type="NCBI Taxonomy" id="1581472"/>
    <lineage>
        <taxon>Bacteria</taxon>
        <taxon>Bacillati</taxon>
        <taxon>Bacillota</taxon>
        <taxon>Bacilli</taxon>
        <taxon>Lactobacillales</taxon>
        <taxon>Streptococcaceae</taxon>
        <taxon>Streptococcus</taxon>
    </lineage>
</organism>
<keyword evidence="4" id="KW-0378">Hydrolase</keyword>
<dbReference type="EMBL" id="QFAY01000022">
    <property type="protein sequence ID" value="MBP2621658.1"/>
    <property type="molecule type" value="Genomic_DNA"/>
</dbReference>
<dbReference type="RefSeq" id="WP_209551736.1">
    <property type="nucleotide sequence ID" value="NZ_QFAY01000022.1"/>
</dbReference>
<dbReference type="Gene3D" id="3.90.550.10">
    <property type="entry name" value="Spore Coat Polysaccharide Biosynthesis Protein SpsA, Chain A"/>
    <property type="match status" value="1"/>
</dbReference>
<dbReference type="InterPro" id="IPR029044">
    <property type="entry name" value="Nucleotide-diphossugar_trans"/>
</dbReference>
<keyword evidence="1" id="KW-0328">Glycosyltransferase</keyword>
<protein>
    <submittedName>
        <fullName evidence="4">Glycosyl hydrolase family 8</fullName>
    </submittedName>
</protein>
<dbReference type="PANTHER" id="PTHR13778:SF47">
    <property type="entry name" value="LIPOPOLYSACCHARIDE 1,3-GALACTOSYLTRANSFERASE"/>
    <property type="match status" value="1"/>
</dbReference>
<evidence type="ECO:0000313" key="5">
    <source>
        <dbReference type="Proteomes" id="UP001519349"/>
    </source>
</evidence>
<gene>
    <name evidence="4" type="ORF">DHL47_10090</name>
</gene>
<evidence type="ECO:0000256" key="3">
    <source>
        <dbReference type="ARBA" id="ARBA00022723"/>
    </source>
</evidence>
<dbReference type="GO" id="GO:0016787">
    <property type="term" value="F:hydrolase activity"/>
    <property type="evidence" value="ECO:0007669"/>
    <property type="project" value="UniProtKB-KW"/>
</dbReference>
<dbReference type="Proteomes" id="UP001519349">
    <property type="component" value="Unassembled WGS sequence"/>
</dbReference>
<dbReference type="PANTHER" id="PTHR13778">
    <property type="entry name" value="GLYCOSYLTRANSFERASE 8 DOMAIN-CONTAINING PROTEIN"/>
    <property type="match status" value="1"/>
</dbReference>
<proteinExistence type="predicted"/>
<evidence type="ECO:0000256" key="1">
    <source>
        <dbReference type="ARBA" id="ARBA00022676"/>
    </source>
</evidence>
<dbReference type="CDD" id="cd04194">
    <property type="entry name" value="GT8_A4GalT_like"/>
    <property type="match status" value="1"/>
</dbReference>
<dbReference type="InterPro" id="IPR002495">
    <property type="entry name" value="Glyco_trans_8"/>
</dbReference>
<evidence type="ECO:0000256" key="2">
    <source>
        <dbReference type="ARBA" id="ARBA00022679"/>
    </source>
</evidence>